<keyword evidence="2" id="KW-1185">Reference proteome</keyword>
<name>H2Z488_CIOSA</name>
<dbReference type="GeneTree" id="ENSGT00390000014623"/>
<reference evidence="1" key="2">
    <citation type="submission" date="2025-08" db="UniProtKB">
        <authorList>
            <consortium name="Ensembl"/>
        </authorList>
    </citation>
    <scope>IDENTIFICATION</scope>
</reference>
<reference evidence="2" key="1">
    <citation type="submission" date="2003-08" db="EMBL/GenBank/DDBJ databases">
        <authorList>
            <person name="Birren B."/>
            <person name="Nusbaum C."/>
            <person name="Abebe A."/>
            <person name="Abouelleil A."/>
            <person name="Adekoya E."/>
            <person name="Ait-zahra M."/>
            <person name="Allen N."/>
            <person name="Allen T."/>
            <person name="An P."/>
            <person name="Anderson M."/>
            <person name="Anderson S."/>
            <person name="Arachchi H."/>
            <person name="Armbruster J."/>
            <person name="Bachantsang P."/>
            <person name="Baldwin J."/>
            <person name="Barry A."/>
            <person name="Bayul T."/>
            <person name="Blitshsteyn B."/>
            <person name="Bloom T."/>
            <person name="Blye J."/>
            <person name="Boguslavskiy L."/>
            <person name="Borowsky M."/>
            <person name="Boukhgalter B."/>
            <person name="Brunache A."/>
            <person name="Butler J."/>
            <person name="Calixte N."/>
            <person name="Calvo S."/>
            <person name="Camarata J."/>
            <person name="Campo K."/>
            <person name="Chang J."/>
            <person name="Cheshatsang Y."/>
            <person name="Citroen M."/>
            <person name="Collymore A."/>
            <person name="Considine T."/>
            <person name="Cook A."/>
            <person name="Cooke P."/>
            <person name="Corum B."/>
            <person name="Cuomo C."/>
            <person name="David R."/>
            <person name="Dawoe T."/>
            <person name="Degray S."/>
            <person name="Dodge S."/>
            <person name="Dooley K."/>
            <person name="Dorje P."/>
            <person name="Dorjee K."/>
            <person name="Dorris L."/>
            <person name="Duffey N."/>
            <person name="Dupes A."/>
            <person name="Elkins T."/>
            <person name="Engels R."/>
            <person name="Erickson J."/>
            <person name="Farina A."/>
            <person name="Faro S."/>
            <person name="Ferreira P."/>
            <person name="Fischer H."/>
            <person name="Fitzgerald M."/>
            <person name="Foley K."/>
            <person name="Gage D."/>
            <person name="Galagan J."/>
            <person name="Gearin G."/>
            <person name="Gnerre S."/>
            <person name="Gnirke A."/>
            <person name="Goyette A."/>
            <person name="Graham J."/>
            <person name="Grandbois E."/>
            <person name="Gyaltsen K."/>
            <person name="Hafez N."/>
            <person name="Hagopian D."/>
            <person name="Hagos B."/>
            <person name="Hall J."/>
            <person name="Hatcher B."/>
            <person name="Heller A."/>
            <person name="Higgins H."/>
            <person name="Honan T."/>
            <person name="Horn A."/>
            <person name="Houde N."/>
            <person name="Hughes L."/>
            <person name="Hulme W."/>
            <person name="Husby E."/>
            <person name="Iliev I."/>
            <person name="Jaffe D."/>
            <person name="Jones C."/>
            <person name="Kamal M."/>
            <person name="Kamat A."/>
            <person name="Kamvysselis M."/>
            <person name="Karlsson E."/>
            <person name="Kells C."/>
            <person name="Kieu A."/>
            <person name="Kisner P."/>
            <person name="Kodira C."/>
            <person name="Kulbokas E."/>
            <person name="Labutti K."/>
            <person name="Lama D."/>
            <person name="Landers T."/>
            <person name="Leger J."/>
            <person name="Levine S."/>
            <person name="Lewis D."/>
            <person name="Lewis T."/>
            <person name="Lindblad-toh K."/>
            <person name="Liu X."/>
            <person name="Lokyitsang T."/>
            <person name="Lokyitsang Y."/>
            <person name="Lucien O."/>
            <person name="Lui A."/>
            <person name="Ma L.J."/>
            <person name="Mabbitt R."/>
            <person name="Macdonald J."/>
            <person name="Maclean C."/>
            <person name="Major J."/>
            <person name="Manning J."/>
            <person name="Marabella R."/>
            <person name="Maru K."/>
            <person name="Matthews C."/>
            <person name="Mauceli E."/>
            <person name="Mccarthy M."/>
            <person name="Mcdonough S."/>
            <person name="Mcghee T."/>
            <person name="Meldrim J."/>
            <person name="Meneus L."/>
            <person name="Mesirov J."/>
            <person name="Mihalev A."/>
            <person name="Mihova T."/>
            <person name="Mikkelsen T."/>
            <person name="Mlenga V."/>
            <person name="Moru K."/>
            <person name="Mozes J."/>
            <person name="Mulrain L."/>
            <person name="Munson G."/>
            <person name="Naylor J."/>
            <person name="Newes C."/>
            <person name="Nguyen C."/>
            <person name="Nguyen N."/>
            <person name="Nguyen T."/>
            <person name="Nicol R."/>
            <person name="Nielsen C."/>
            <person name="Nizzari M."/>
            <person name="Norbu C."/>
            <person name="Norbu N."/>
            <person name="O'donnell P."/>
            <person name="Okoawo O."/>
            <person name="O'leary S."/>
            <person name="Omotosho B."/>
            <person name="O'neill K."/>
            <person name="Osman S."/>
            <person name="Parker S."/>
            <person name="Perrin D."/>
            <person name="Phunkhang P."/>
            <person name="Piqani B."/>
            <person name="Purcell S."/>
            <person name="Rachupka T."/>
            <person name="Ramasamy U."/>
            <person name="Rameau R."/>
            <person name="Ray V."/>
            <person name="Raymond C."/>
            <person name="Retta R."/>
            <person name="Richardson S."/>
            <person name="Rise C."/>
            <person name="Rodriguez J."/>
            <person name="Rogers J."/>
            <person name="Rogov P."/>
            <person name="Rutman M."/>
            <person name="Schupbach R."/>
            <person name="Seaman C."/>
            <person name="Settipalli S."/>
            <person name="Sharpe T."/>
            <person name="Sheridan J."/>
            <person name="Sherpa N."/>
            <person name="Shi J."/>
            <person name="Smirnov S."/>
            <person name="Smith C."/>
            <person name="Sougnez C."/>
            <person name="Spencer B."/>
            <person name="Stalker J."/>
            <person name="Stange-thomann N."/>
            <person name="Stavropoulos S."/>
            <person name="Stetson K."/>
            <person name="Stone C."/>
            <person name="Stone S."/>
            <person name="Stubbs M."/>
            <person name="Talamas J."/>
            <person name="Tchuinga P."/>
            <person name="Tenzing P."/>
            <person name="Tesfaye S."/>
            <person name="Theodore J."/>
            <person name="Thoulutsang Y."/>
            <person name="Topham K."/>
            <person name="Towey S."/>
            <person name="Tsamla T."/>
            <person name="Tsomo N."/>
            <person name="Vallee D."/>
            <person name="Vassiliev H."/>
            <person name="Venkataraman V."/>
            <person name="Vinson J."/>
            <person name="Vo A."/>
            <person name="Wade C."/>
            <person name="Wang S."/>
            <person name="Wangchuk T."/>
            <person name="Wangdi T."/>
            <person name="Whittaker C."/>
            <person name="Wilkinson J."/>
            <person name="Wu Y."/>
            <person name="Wyman D."/>
            <person name="Yadav S."/>
            <person name="Yang S."/>
            <person name="Yang X."/>
            <person name="Yeager S."/>
            <person name="Yee E."/>
            <person name="Young G."/>
            <person name="Zainoun J."/>
            <person name="Zembeck L."/>
            <person name="Zimmer A."/>
            <person name="Zody M."/>
            <person name="Lander E."/>
        </authorList>
    </citation>
    <scope>NUCLEOTIDE SEQUENCE [LARGE SCALE GENOMIC DNA]</scope>
</reference>
<protein>
    <submittedName>
        <fullName evidence="1">Uncharacterized protein</fullName>
    </submittedName>
</protein>
<reference evidence="1" key="3">
    <citation type="submission" date="2025-09" db="UniProtKB">
        <authorList>
            <consortium name="Ensembl"/>
        </authorList>
    </citation>
    <scope>IDENTIFICATION</scope>
</reference>
<organism evidence="1 2">
    <name type="scientific">Ciona savignyi</name>
    <name type="common">Pacific transparent sea squirt</name>
    <dbReference type="NCBI Taxonomy" id="51511"/>
    <lineage>
        <taxon>Eukaryota</taxon>
        <taxon>Metazoa</taxon>
        <taxon>Chordata</taxon>
        <taxon>Tunicata</taxon>
        <taxon>Ascidiacea</taxon>
        <taxon>Phlebobranchia</taxon>
        <taxon>Cionidae</taxon>
        <taxon>Ciona</taxon>
    </lineage>
</organism>
<evidence type="ECO:0000313" key="1">
    <source>
        <dbReference type="Ensembl" id="ENSCSAVP00000012400.1"/>
    </source>
</evidence>
<dbReference type="Proteomes" id="UP000007875">
    <property type="component" value="Unassembled WGS sequence"/>
</dbReference>
<dbReference type="AlphaFoldDB" id="H2Z488"/>
<evidence type="ECO:0000313" key="2">
    <source>
        <dbReference type="Proteomes" id="UP000007875"/>
    </source>
</evidence>
<sequence>MKVTHCAVFYVWILYSSFNCYVCLKCGNQMFDILKWRVFLLFFLAEPRNFKCVLCTLYFIHWFLEKAVFCVSDNKCKLTN</sequence>
<dbReference type="Ensembl" id="ENSCSAVT00000012544.1">
    <property type="protein sequence ID" value="ENSCSAVP00000012400.1"/>
    <property type="gene ID" value="ENSCSAVG00000007292.1"/>
</dbReference>
<dbReference type="HOGENOM" id="CLU_2596157_0_0_1"/>
<proteinExistence type="predicted"/>
<accession>H2Z488</accession>